<proteinExistence type="predicted"/>
<evidence type="ECO:0000313" key="1">
    <source>
        <dbReference type="Proteomes" id="UP000515154"/>
    </source>
</evidence>
<dbReference type="PANTHER" id="PTHR45913">
    <property type="entry name" value="EPM2A-INTERACTING PROTEIN 1"/>
    <property type="match status" value="1"/>
</dbReference>
<accession>A0A6P7T3F9</accession>
<dbReference type="AlphaFoldDB" id="A0A6P7T3F9"/>
<sequence length="165" mass="19353">MYSTFCPHIWKTRDLSWKGCVGICTDGASSMVGSIKGFVSLVEQENPDIISTYCFLHREDLISKSLGNELKKVFDDATKLVNFIKQRPVHPRIFKRLCECMNKERINLLLYTEIRWLGRGKGLHRSFEVRDELQKYFQETNKQDFAKCFEDENMTAEAYKTFFIT</sequence>
<gene>
    <name evidence="2" type="primary">LOC115219301</name>
</gene>
<keyword evidence="1" id="KW-1185">Reference proteome</keyword>
<organism evidence="1 2">
    <name type="scientific">Octopus sinensis</name>
    <name type="common">East Asian common octopus</name>
    <dbReference type="NCBI Taxonomy" id="2607531"/>
    <lineage>
        <taxon>Eukaryota</taxon>
        <taxon>Metazoa</taxon>
        <taxon>Spiralia</taxon>
        <taxon>Lophotrochozoa</taxon>
        <taxon>Mollusca</taxon>
        <taxon>Cephalopoda</taxon>
        <taxon>Coleoidea</taxon>
        <taxon>Octopodiformes</taxon>
        <taxon>Octopoda</taxon>
        <taxon>Incirrata</taxon>
        <taxon>Octopodidae</taxon>
        <taxon>Octopus</taxon>
    </lineage>
</organism>
<dbReference type="RefSeq" id="XP_029645323.1">
    <property type="nucleotide sequence ID" value="XM_029789463.1"/>
</dbReference>
<name>A0A6P7T3F9_9MOLL</name>
<evidence type="ECO:0000313" key="2">
    <source>
        <dbReference type="RefSeq" id="XP_029645323.1"/>
    </source>
</evidence>
<dbReference type="KEGG" id="osn:115219301"/>
<protein>
    <submittedName>
        <fullName evidence="2">SCAN domain-containing protein 3-like</fullName>
    </submittedName>
</protein>
<dbReference type="Proteomes" id="UP000515154">
    <property type="component" value="Linkage group LG14"/>
</dbReference>
<dbReference type="PANTHER" id="PTHR45913:SF19">
    <property type="entry name" value="LOW QUALITY PROTEIN: ZINC FINGER BED DOMAIN-CONTAINING PROTEIN 5-LIKE"/>
    <property type="match status" value="1"/>
</dbReference>
<reference evidence="2" key="1">
    <citation type="submission" date="2025-08" db="UniProtKB">
        <authorList>
            <consortium name="RefSeq"/>
        </authorList>
    </citation>
    <scope>IDENTIFICATION</scope>
</reference>